<dbReference type="Pfam" id="PF02412">
    <property type="entry name" value="TSP_3"/>
    <property type="match status" value="1"/>
</dbReference>
<feature type="signal peptide" evidence="1">
    <location>
        <begin position="1"/>
        <end position="24"/>
    </location>
</feature>
<reference evidence="2 3" key="1">
    <citation type="journal article" date="2019" name="Int. J. Syst. Evol. Microbiol.">
        <title>The Global Catalogue of Microorganisms (GCM) 10K type strain sequencing project: providing services to taxonomists for standard genome sequencing and annotation.</title>
        <authorList>
            <consortium name="The Broad Institute Genomics Platform"/>
            <consortium name="The Broad Institute Genome Sequencing Center for Infectious Disease"/>
            <person name="Wu L."/>
            <person name="Ma J."/>
        </authorList>
    </citation>
    <scope>NUCLEOTIDE SEQUENCE [LARGE SCALE GENOMIC DNA]</scope>
    <source>
        <strain evidence="2 3">JCM 6833</strain>
    </source>
</reference>
<dbReference type="EMBL" id="BAAATD010000019">
    <property type="protein sequence ID" value="GAA2634838.1"/>
    <property type="molecule type" value="Genomic_DNA"/>
</dbReference>
<gene>
    <name evidence="2" type="ORF">GCM10010411_87110</name>
</gene>
<comment type="caution">
    <text evidence="2">The sequence shown here is derived from an EMBL/GenBank/DDBJ whole genome shotgun (WGS) entry which is preliminary data.</text>
</comment>
<organism evidence="2 3">
    <name type="scientific">Actinomadura fulvescens</name>
    <dbReference type="NCBI Taxonomy" id="46160"/>
    <lineage>
        <taxon>Bacteria</taxon>
        <taxon>Bacillati</taxon>
        <taxon>Actinomycetota</taxon>
        <taxon>Actinomycetes</taxon>
        <taxon>Streptosporangiales</taxon>
        <taxon>Thermomonosporaceae</taxon>
        <taxon>Actinomadura</taxon>
    </lineage>
</organism>
<keyword evidence="3" id="KW-1185">Reference proteome</keyword>
<protein>
    <submittedName>
        <fullName evidence="2">Uncharacterized protein</fullName>
    </submittedName>
</protein>
<feature type="chain" id="PRO_5045083864" evidence="1">
    <location>
        <begin position="25"/>
        <end position="382"/>
    </location>
</feature>
<sequence>MRAMFTPLAAAALTVALTAPGVAADEIRCGDWGCSNDQPRLTVPVPPPAPEGQYGNADFDRDGVLNKNDNCLLVPNRGQRKAVKPAGWKDGDVHQQAAEWKRQNPAAPFRTNEELGEACSGWNGNWRRTEMALVLAPEETKQQIYRFIGNGGPMYGKNTPVYGGPVCTDVNDGWVNMIEYALRMPEKDLPIADTPPFDCRTGAIARPFTRFITWGVWSGKRLFTPTNAGGSITNRFFAPVTEDPAFAPIIKAFPDIFVNGYGQTVKGKVMRGASYKDGREAIILDWRQVSGSGLGGIPLPNLQGLPVIDGMLVYDECRALQEGIWPCTANADLVHDAKKNYRKTFQFGWMMWQSNDPSVKNWEDWEDANPRWSKPAAYGFTS</sequence>
<dbReference type="Proteomes" id="UP001501509">
    <property type="component" value="Unassembled WGS sequence"/>
</dbReference>
<evidence type="ECO:0000256" key="1">
    <source>
        <dbReference type="SAM" id="SignalP"/>
    </source>
</evidence>
<proteinExistence type="predicted"/>
<keyword evidence="1" id="KW-0732">Signal</keyword>
<name>A0ABN3QTT4_9ACTN</name>
<evidence type="ECO:0000313" key="2">
    <source>
        <dbReference type="EMBL" id="GAA2634838.1"/>
    </source>
</evidence>
<dbReference type="InterPro" id="IPR003367">
    <property type="entry name" value="Thrombospondin_3-like_rpt"/>
</dbReference>
<evidence type="ECO:0000313" key="3">
    <source>
        <dbReference type="Proteomes" id="UP001501509"/>
    </source>
</evidence>
<accession>A0ABN3QTT4</accession>